<evidence type="ECO:0000313" key="3">
    <source>
        <dbReference type="EMBL" id="GAA4661777.1"/>
    </source>
</evidence>
<dbReference type="Gene3D" id="3.30.750.24">
    <property type="entry name" value="STAS domain"/>
    <property type="match status" value="1"/>
</dbReference>
<dbReference type="InterPro" id="IPR002645">
    <property type="entry name" value="STAS_dom"/>
</dbReference>
<feature type="domain" description="STAS" evidence="2">
    <location>
        <begin position="1"/>
        <end position="69"/>
    </location>
</feature>
<evidence type="ECO:0000259" key="2">
    <source>
        <dbReference type="PROSITE" id="PS50801"/>
    </source>
</evidence>
<proteinExistence type="predicted"/>
<feature type="region of interest" description="Disordered" evidence="1">
    <location>
        <begin position="74"/>
        <end position="104"/>
    </location>
</feature>
<accession>A0ABP8VFT2</accession>
<name>A0ABP8VFT2_9PSEU</name>
<organism evidence="3 4">
    <name type="scientific">Amycolatopsis dongchuanensis</name>
    <dbReference type="NCBI Taxonomy" id="1070866"/>
    <lineage>
        <taxon>Bacteria</taxon>
        <taxon>Bacillati</taxon>
        <taxon>Actinomycetota</taxon>
        <taxon>Actinomycetes</taxon>
        <taxon>Pseudonocardiales</taxon>
        <taxon>Pseudonocardiaceae</taxon>
        <taxon>Amycolatopsis</taxon>
    </lineage>
</organism>
<sequence>MLGCGLRGTLDLLIIDLSELDFLAASGLSVLAHAQIRAEQRDIGLRVVTGQNHCVTRALTATGLDRQLSLSHTISTAEHPHDADPLAGRGRLTTRTPQEAGFRV</sequence>
<dbReference type="InterPro" id="IPR036513">
    <property type="entry name" value="STAS_dom_sf"/>
</dbReference>
<keyword evidence="4" id="KW-1185">Reference proteome</keyword>
<dbReference type="PROSITE" id="PS50801">
    <property type="entry name" value="STAS"/>
    <property type="match status" value="1"/>
</dbReference>
<dbReference type="EMBL" id="BAABIB010000123">
    <property type="protein sequence ID" value="GAA4661777.1"/>
    <property type="molecule type" value="Genomic_DNA"/>
</dbReference>
<reference evidence="4" key="1">
    <citation type="journal article" date="2019" name="Int. J. Syst. Evol. Microbiol.">
        <title>The Global Catalogue of Microorganisms (GCM) 10K type strain sequencing project: providing services to taxonomists for standard genome sequencing and annotation.</title>
        <authorList>
            <consortium name="The Broad Institute Genomics Platform"/>
            <consortium name="The Broad Institute Genome Sequencing Center for Infectious Disease"/>
            <person name="Wu L."/>
            <person name="Ma J."/>
        </authorList>
    </citation>
    <scope>NUCLEOTIDE SEQUENCE [LARGE SCALE GENOMIC DNA]</scope>
    <source>
        <strain evidence="4">JCM 18054</strain>
    </source>
</reference>
<protein>
    <recommendedName>
        <fullName evidence="2">STAS domain-containing protein</fullName>
    </recommendedName>
</protein>
<gene>
    <name evidence="3" type="ORF">GCM10023214_62570</name>
</gene>
<dbReference type="Proteomes" id="UP001500192">
    <property type="component" value="Unassembled WGS sequence"/>
</dbReference>
<dbReference type="CDD" id="cd07043">
    <property type="entry name" value="STAS_anti-anti-sigma_factors"/>
    <property type="match status" value="1"/>
</dbReference>
<dbReference type="SUPFAM" id="SSF52091">
    <property type="entry name" value="SpoIIaa-like"/>
    <property type="match status" value="1"/>
</dbReference>
<dbReference type="InterPro" id="IPR058548">
    <property type="entry name" value="MlaB-like_STAS"/>
</dbReference>
<dbReference type="Pfam" id="PF13466">
    <property type="entry name" value="STAS_2"/>
    <property type="match status" value="1"/>
</dbReference>
<evidence type="ECO:0000313" key="4">
    <source>
        <dbReference type="Proteomes" id="UP001500192"/>
    </source>
</evidence>
<evidence type="ECO:0000256" key="1">
    <source>
        <dbReference type="SAM" id="MobiDB-lite"/>
    </source>
</evidence>
<comment type="caution">
    <text evidence="3">The sequence shown here is derived from an EMBL/GenBank/DDBJ whole genome shotgun (WGS) entry which is preliminary data.</text>
</comment>